<name>A0ABR7WT67_9SPHI</name>
<protein>
    <recommendedName>
        <fullName evidence="3">Thymidylate synthase</fullName>
    </recommendedName>
</protein>
<dbReference type="SUPFAM" id="SSF55831">
    <property type="entry name" value="Thymidylate synthase/dCMP hydroxymethylase"/>
    <property type="match status" value="1"/>
</dbReference>
<proteinExistence type="predicted"/>
<gene>
    <name evidence="1" type="ORF">IDJ77_16895</name>
</gene>
<dbReference type="RefSeq" id="WP_191190147.1">
    <property type="nucleotide sequence ID" value="NZ_JACWMY010000008.1"/>
</dbReference>
<organism evidence="1 2">
    <name type="scientific">Mucilaginibacter pankratovii</name>
    <dbReference type="NCBI Taxonomy" id="2772110"/>
    <lineage>
        <taxon>Bacteria</taxon>
        <taxon>Pseudomonadati</taxon>
        <taxon>Bacteroidota</taxon>
        <taxon>Sphingobacteriia</taxon>
        <taxon>Sphingobacteriales</taxon>
        <taxon>Sphingobacteriaceae</taxon>
        <taxon>Mucilaginibacter</taxon>
    </lineage>
</organism>
<evidence type="ECO:0008006" key="3">
    <source>
        <dbReference type="Google" id="ProtNLM"/>
    </source>
</evidence>
<evidence type="ECO:0000313" key="1">
    <source>
        <dbReference type="EMBL" id="MBD1365495.1"/>
    </source>
</evidence>
<comment type="caution">
    <text evidence="1">The sequence shown here is derived from an EMBL/GenBank/DDBJ whole genome shotgun (WGS) entry which is preliminary data.</text>
</comment>
<dbReference type="InterPro" id="IPR036926">
    <property type="entry name" value="Thymidate_synth/dCMP_Mease_sf"/>
</dbReference>
<dbReference type="EMBL" id="JACWMY010000008">
    <property type="protein sequence ID" value="MBD1365495.1"/>
    <property type="molecule type" value="Genomic_DNA"/>
</dbReference>
<evidence type="ECO:0000313" key="2">
    <source>
        <dbReference type="Proteomes" id="UP000606600"/>
    </source>
</evidence>
<keyword evidence="2" id="KW-1185">Reference proteome</keyword>
<accession>A0ABR7WT67</accession>
<reference evidence="1 2" key="1">
    <citation type="submission" date="2020-09" db="EMBL/GenBank/DDBJ databases">
        <title>Novel species of Mucilaginibacter isolated from a glacier on the Tibetan Plateau.</title>
        <authorList>
            <person name="Liu Q."/>
            <person name="Xin Y.-H."/>
        </authorList>
    </citation>
    <scope>NUCLEOTIDE SEQUENCE [LARGE SCALE GENOMIC DNA]</scope>
    <source>
        <strain evidence="1 2">ZT4R22</strain>
    </source>
</reference>
<dbReference type="Gene3D" id="3.30.572.10">
    <property type="entry name" value="Thymidylate synthase/dCMP hydroxymethylase domain"/>
    <property type="match status" value="1"/>
</dbReference>
<sequence length="238" mass="27386">MPKLIESQNCLTAWKAACLHILHSGDGFNLIVHIINPGNINNNHLDEIITANITTHSQLQDVANTIFPFKLYQRNKANNVNVFYDLHEKLYHRGKTLHKKNRSRWGNYFLRFTKFGVNKENQIQKIINDINSRPNMQSACYIMHVSSVDYDSNTRIIGNPCLQYVQFAQVGGNLNLTAVYRNHDFLTKALGNYIGLTRLLAFVCDKTNSQLGSITCHSIHYYLNNKRKVKDCIDSLTW</sequence>
<dbReference type="Proteomes" id="UP000606600">
    <property type="component" value="Unassembled WGS sequence"/>
</dbReference>